<dbReference type="Proteomes" id="UP001432322">
    <property type="component" value="Unassembled WGS sequence"/>
</dbReference>
<dbReference type="AlphaFoldDB" id="A0AAV5WQE9"/>
<sequence>MTAIPPKLKMQIGPRDTYVIDMAHDGGSSLACSTTSKDVTIVDILIGQVLHKHCIEEEIVGVHYVNQVLYYLDKKLNIHQVDKRAIEYPTCKPLSVPLKFEDVTACAFTENYIAFATSCKDETTGDAAGSGNESDDDVSRHDERSPIWVFDMRNMEQVLVETDAHSDVVSSLAFKGGDLLISGGVDGLVNVIDIKAPEDEYVQATIPVDSAVDRVGVFSIKNTNMFYATTEDSRWNLLRMNGSEDVDNVIKRRVRKERMLVDMVGLPRDDFPIATIEYCVEDSRMHLIGSSLDGTRSSIIGEYDFHKELPRVAKFCEGTLFTGGEDGFIAGFQVDLRDGDGKTMKDRFKSRANPY</sequence>
<accession>A0AAV5WQE9</accession>
<dbReference type="PANTHER" id="PTHR22889">
    <property type="entry name" value="WD REPEAT-CONTAINING PROTEIN 89"/>
    <property type="match status" value="1"/>
</dbReference>
<reference evidence="3" key="1">
    <citation type="submission" date="2023-10" db="EMBL/GenBank/DDBJ databases">
        <title>Genome assembly of Pristionchus species.</title>
        <authorList>
            <person name="Yoshida K."/>
            <person name="Sommer R.J."/>
        </authorList>
    </citation>
    <scope>NUCLEOTIDE SEQUENCE</scope>
    <source>
        <strain evidence="3">RS5133</strain>
    </source>
</reference>
<evidence type="ECO:0000256" key="2">
    <source>
        <dbReference type="ARBA" id="ARBA00022737"/>
    </source>
</evidence>
<name>A0AAV5WQE9_9BILA</name>
<evidence type="ECO:0000256" key="1">
    <source>
        <dbReference type="ARBA" id="ARBA00022574"/>
    </source>
</evidence>
<dbReference type="SUPFAM" id="SSF50978">
    <property type="entry name" value="WD40 repeat-like"/>
    <property type="match status" value="1"/>
</dbReference>
<dbReference type="InterPro" id="IPR036322">
    <property type="entry name" value="WD40_repeat_dom_sf"/>
</dbReference>
<dbReference type="InterPro" id="IPR015943">
    <property type="entry name" value="WD40/YVTN_repeat-like_dom_sf"/>
</dbReference>
<dbReference type="Gene3D" id="2.130.10.10">
    <property type="entry name" value="YVTN repeat-like/Quinoprotein amine dehydrogenase"/>
    <property type="match status" value="1"/>
</dbReference>
<proteinExistence type="predicted"/>
<dbReference type="PANTHER" id="PTHR22889:SF0">
    <property type="entry name" value="WD REPEAT-CONTAINING PROTEIN 89"/>
    <property type="match status" value="1"/>
</dbReference>
<keyword evidence="4" id="KW-1185">Reference proteome</keyword>
<keyword evidence="1" id="KW-0853">WD repeat</keyword>
<dbReference type="EMBL" id="BTSY01000006">
    <property type="protein sequence ID" value="GMT32488.1"/>
    <property type="molecule type" value="Genomic_DNA"/>
</dbReference>
<protein>
    <submittedName>
        <fullName evidence="3">Uncharacterized protein</fullName>
    </submittedName>
</protein>
<evidence type="ECO:0000313" key="4">
    <source>
        <dbReference type="Proteomes" id="UP001432322"/>
    </source>
</evidence>
<dbReference type="InterPro" id="IPR039328">
    <property type="entry name" value="WDR89"/>
</dbReference>
<comment type="caution">
    <text evidence="3">The sequence shown here is derived from an EMBL/GenBank/DDBJ whole genome shotgun (WGS) entry which is preliminary data.</text>
</comment>
<keyword evidence="2" id="KW-0677">Repeat</keyword>
<evidence type="ECO:0000313" key="3">
    <source>
        <dbReference type="EMBL" id="GMT32488.1"/>
    </source>
</evidence>
<organism evidence="3 4">
    <name type="scientific">Pristionchus fissidentatus</name>
    <dbReference type="NCBI Taxonomy" id="1538716"/>
    <lineage>
        <taxon>Eukaryota</taxon>
        <taxon>Metazoa</taxon>
        <taxon>Ecdysozoa</taxon>
        <taxon>Nematoda</taxon>
        <taxon>Chromadorea</taxon>
        <taxon>Rhabditida</taxon>
        <taxon>Rhabditina</taxon>
        <taxon>Diplogasteromorpha</taxon>
        <taxon>Diplogasteroidea</taxon>
        <taxon>Neodiplogasteridae</taxon>
        <taxon>Pristionchus</taxon>
    </lineage>
</organism>
<gene>
    <name evidence="3" type="ORF">PFISCL1PPCAC_23785</name>
</gene>